<name>A0A1I5TTH2_9RHOB</name>
<proteinExistence type="predicted"/>
<dbReference type="EMBL" id="FOXA01000015">
    <property type="protein sequence ID" value="SFP85897.1"/>
    <property type="molecule type" value="Genomic_DNA"/>
</dbReference>
<sequence length="104" mass="11187">MSATRSFMASIARKSKSRAFIEGLLQNDPGRSKGQTMSTVGDFAKRGGEMRLTCDACSRDETLTAAELLDRYGADADLKDVKVKCEAGRKKGCASLAIPILPRS</sequence>
<evidence type="ECO:0000313" key="2">
    <source>
        <dbReference type="Proteomes" id="UP000199356"/>
    </source>
</evidence>
<accession>A0A1I5TTH2</accession>
<gene>
    <name evidence="1" type="ORF">SAMN04488047_1151</name>
</gene>
<reference evidence="1 2" key="1">
    <citation type="submission" date="2016-10" db="EMBL/GenBank/DDBJ databases">
        <authorList>
            <person name="de Groot N.N."/>
        </authorList>
    </citation>
    <scope>NUCLEOTIDE SEQUENCE [LARGE SCALE GENOMIC DNA]</scope>
    <source>
        <strain evidence="1 2">DSM 19547</strain>
    </source>
</reference>
<protein>
    <submittedName>
        <fullName evidence="1">Uncharacterized protein</fullName>
    </submittedName>
</protein>
<evidence type="ECO:0000313" key="1">
    <source>
        <dbReference type="EMBL" id="SFP85897.1"/>
    </source>
</evidence>
<dbReference type="Proteomes" id="UP000199356">
    <property type="component" value="Unassembled WGS sequence"/>
</dbReference>
<keyword evidence="2" id="KW-1185">Reference proteome</keyword>
<dbReference type="RefSeq" id="WP_177215193.1">
    <property type="nucleotide sequence ID" value="NZ_FOXA01000015.1"/>
</dbReference>
<dbReference type="AlphaFoldDB" id="A0A1I5TTH2"/>
<organism evidence="1 2">
    <name type="scientific">Tranquillimonas alkanivorans</name>
    <dbReference type="NCBI Taxonomy" id="441119"/>
    <lineage>
        <taxon>Bacteria</taxon>
        <taxon>Pseudomonadati</taxon>
        <taxon>Pseudomonadota</taxon>
        <taxon>Alphaproteobacteria</taxon>
        <taxon>Rhodobacterales</taxon>
        <taxon>Roseobacteraceae</taxon>
        <taxon>Tranquillimonas</taxon>
    </lineage>
</organism>